<dbReference type="GO" id="GO:0016787">
    <property type="term" value="F:hydrolase activity"/>
    <property type="evidence" value="ECO:0007669"/>
    <property type="project" value="UniProtKB-KW"/>
</dbReference>
<feature type="transmembrane region" description="Helical" evidence="1">
    <location>
        <begin position="85"/>
        <end position="106"/>
    </location>
</feature>
<comment type="caution">
    <text evidence="3">The sequence shown here is derived from an EMBL/GenBank/DDBJ whole genome shotgun (WGS) entry which is preliminary data.</text>
</comment>
<dbReference type="EMBL" id="JBHSPA010000031">
    <property type="protein sequence ID" value="MFC5827811.1"/>
    <property type="molecule type" value="Genomic_DNA"/>
</dbReference>
<evidence type="ECO:0000256" key="1">
    <source>
        <dbReference type="SAM" id="Phobius"/>
    </source>
</evidence>
<keyword evidence="1" id="KW-0812">Transmembrane</keyword>
<keyword evidence="3" id="KW-0378">Hydrolase</keyword>
<evidence type="ECO:0000313" key="3">
    <source>
        <dbReference type="EMBL" id="MFC5827811.1"/>
    </source>
</evidence>
<evidence type="ECO:0000313" key="4">
    <source>
        <dbReference type="Proteomes" id="UP001596058"/>
    </source>
</evidence>
<protein>
    <submittedName>
        <fullName evidence="3">CPBP family intramembrane glutamic endopeptidase</fullName>
        <ecNumber evidence="3">3.4.-.-</ecNumber>
    </submittedName>
</protein>
<feature type="transmembrane region" description="Helical" evidence="1">
    <location>
        <begin position="152"/>
        <end position="176"/>
    </location>
</feature>
<dbReference type="Proteomes" id="UP001596058">
    <property type="component" value="Unassembled WGS sequence"/>
</dbReference>
<name>A0ABW1CSL7_9ACTN</name>
<feature type="transmembrane region" description="Helical" evidence="1">
    <location>
        <begin position="6"/>
        <end position="25"/>
    </location>
</feature>
<dbReference type="InterPro" id="IPR003675">
    <property type="entry name" value="Rce1/LyrA-like_dom"/>
</dbReference>
<feature type="transmembrane region" description="Helical" evidence="1">
    <location>
        <begin position="45"/>
        <end position="65"/>
    </location>
</feature>
<proteinExistence type="predicted"/>
<dbReference type="Pfam" id="PF02517">
    <property type="entry name" value="Rce1-like"/>
    <property type="match status" value="1"/>
</dbReference>
<dbReference type="EC" id="3.4.-.-" evidence="3"/>
<organism evidence="3 4">
    <name type="scientific">Nonomuraea insulae</name>
    <dbReference type="NCBI Taxonomy" id="1616787"/>
    <lineage>
        <taxon>Bacteria</taxon>
        <taxon>Bacillati</taxon>
        <taxon>Actinomycetota</taxon>
        <taxon>Actinomycetes</taxon>
        <taxon>Streptosporangiales</taxon>
        <taxon>Streptosporangiaceae</taxon>
        <taxon>Nonomuraea</taxon>
    </lineage>
</organism>
<keyword evidence="4" id="KW-1185">Reference proteome</keyword>
<accession>A0ABW1CSL7</accession>
<dbReference type="RefSeq" id="WP_379517312.1">
    <property type="nucleotide sequence ID" value="NZ_JBHSPA010000031.1"/>
</dbReference>
<gene>
    <name evidence="3" type="ORF">ACFPZ3_28455</name>
</gene>
<feature type="domain" description="CAAX prenyl protease 2/Lysostaphin resistance protein A-like" evidence="2">
    <location>
        <begin position="130"/>
        <end position="217"/>
    </location>
</feature>
<reference evidence="4" key="1">
    <citation type="journal article" date="2019" name="Int. J. Syst. Evol. Microbiol.">
        <title>The Global Catalogue of Microorganisms (GCM) 10K type strain sequencing project: providing services to taxonomists for standard genome sequencing and annotation.</title>
        <authorList>
            <consortium name="The Broad Institute Genomics Platform"/>
            <consortium name="The Broad Institute Genome Sequencing Center for Infectious Disease"/>
            <person name="Wu L."/>
            <person name="Ma J."/>
        </authorList>
    </citation>
    <scope>NUCLEOTIDE SEQUENCE [LARGE SCALE GENOMIC DNA]</scope>
    <source>
        <strain evidence="4">CCUG 53903</strain>
    </source>
</reference>
<keyword evidence="1" id="KW-0472">Membrane</keyword>
<evidence type="ECO:0000259" key="2">
    <source>
        <dbReference type="Pfam" id="PF02517"/>
    </source>
</evidence>
<keyword evidence="1" id="KW-1133">Transmembrane helix</keyword>
<sequence>MSATFWSWVLAGGLAGYLAVVAPLLGRRSYERLKSGLTPLSRSYALGIAELWALAAVALLVVALSPSLDLASAGVKPPDDPTLTYGLAVALPVAMVPLVLFMRWLVRNGGKIPGSDAFSAMLPRTPGQRWLAGGLAVSAGICEELVYRGLFIALGLALGLSPLAAAALAVAVFMLGHAYQGRSGLLLSLVAGIAFTGLYLRTGSLIAPIVVHILVDIRSLVLMPQPEPQRAES</sequence>